<reference evidence="1 2" key="1">
    <citation type="journal article" date="2014" name="BMC Genomics">
        <title>Unusual genome complexity in Lactobacillus salivarius JCM1046.</title>
        <authorList>
            <person name="Raftis E.J."/>
            <person name="Forde B.M."/>
            <person name="Claesson M.J."/>
            <person name="O'Toole P.W."/>
        </authorList>
    </citation>
    <scope>NUCLEOTIDE SEQUENCE [LARGE SCALE GENOMIC DNA]</scope>
    <source>
        <strain evidence="1 2">JCM1046</strain>
        <plasmid evidence="1 2">pMP1046B</plasmid>
    </source>
</reference>
<keyword evidence="1" id="KW-0614">Plasmid</keyword>
<evidence type="ECO:0000313" key="1">
    <source>
        <dbReference type="EMBL" id="AIR11747.1"/>
    </source>
</evidence>
<dbReference type="RefSeq" id="WP_044005876.1">
    <property type="nucleotide sequence ID" value="NZ_CP007648.1"/>
</dbReference>
<dbReference type="KEGG" id="lsj:LSJ_3131c"/>
<name>A0A089RZ89_9LACO</name>
<geneLocation type="plasmid" evidence="1 2">
    <name>pMP1046B</name>
</geneLocation>
<gene>
    <name evidence="1" type="ORF">LSJ_3131c</name>
</gene>
<evidence type="ECO:0000313" key="2">
    <source>
        <dbReference type="Proteomes" id="UP000029488"/>
    </source>
</evidence>
<sequence>MVKLQSLKNDPKKRVVYRIVDTPTGQITIYEPTKDDIKKIIELQDEIARYNEDNEMELEIAGYTVMRELIPMLTDIEIDPEMSDDEVREIADNPTLALLTVTHVLEGIVSDVYKMLILQTVNGIKNDDIEVLVDEMKDQVSGSLIERMSKTEDGREAAAEVAQETMRLVNAKQNEYIEDEMTKAEVAKELEEDQAVEEIVNEDDDTSDVVPVEPVEPVDAVVVDEPSISYEDRIKSKFQANYSELNGETE</sequence>
<accession>A0A089RZ89</accession>
<proteinExistence type="predicted"/>
<dbReference type="AlphaFoldDB" id="A0A089RZ89"/>
<dbReference type="EMBL" id="CP007648">
    <property type="protein sequence ID" value="AIR11747.1"/>
    <property type="molecule type" value="Genomic_DNA"/>
</dbReference>
<dbReference type="Proteomes" id="UP000029488">
    <property type="component" value="Plasmid pMP1046B"/>
</dbReference>
<protein>
    <submittedName>
        <fullName evidence="1">Uncharacterized protein</fullName>
    </submittedName>
</protein>
<organism evidence="1 2">
    <name type="scientific">Ligilactobacillus salivarius</name>
    <dbReference type="NCBI Taxonomy" id="1624"/>
    <lineage>
        <taxon>Bacteria</taxon>
        <taxon>Bacillati</taxon>
        <taxon>Bacillota</taxon>
        <taxon>Bacilli</taxon>
        <taxon>Lactobacillales</taxon>
        <taxon>Lactobacillaceae</taxon>
        <taxon>Ligilactobacillus</taxon>
    </lineage>
</organism>